<evidence type="ECO:0000256" key="8">
    <source>
        <dbReference type="ARBA" id="ARBA00023284"/>
    </source>
</evidence>
<dbReference type="GO" id="GO:0008379">
    <property type="term" value="F:thioredoxin peroxidase activity"/>
    <property type="evidence" value="ECO:0007669"/>
    <property type="project" value="TreeGrafter"/>
</dbReference>
<evidence type="ECO:0000256" key="3">
    <source>
        <dbReference type="ARBA" id="ARBA00013017"/>
    </source>
</evidence>
<dbReference type="EC" id="1.11.1.24" evidence="3"/>
<accession>A0A7V2T220</accession>
<dbReference type="InterPro" id="IPR000866">
    <property type="entry name" value="AhpC/TSA"/>
</dbReference>
<evidence type="ECO:0000256" key="9">
    <source>
        <dbReference type="ARBA" id="ARBA00032824"/>
    </source>
</evidence>
<dbReference type="EMBL" id="DRMS01000188">
    <property type="protein sequence ID" value="HFC92133.1"/>
    <property type="molecule type" value="Genomic_DNA"/>
</dbReference>
<evidence type="ECO:0000256" key="13">
    <source>
        <dbReference type="PIRSR" id="PIRSR000239-1"/>
    </source>
</evidence>
<dbReference type="Gene3D" id="3.40.30.10">
    <property type="entry name" value="Glutaredoxin"/>
    <property type="match status" value="1"/>
</dbReference>
<dbReference type="InterPro" id="IPR024706">
    <property type="entry name" value="Peroxiredoxin_AhpC-typ"/>
</dbReference>
<keyword evidence="6" id="KW-0560">Oxidoreductase</keyword>
<dbReference type="FunFam" id="3.40.30.10:FF:000007">
    <property type="entry name" value="Thioredoxin-dependent thiol peroxidase"/>
    <property type="match status" value="1"/>
</dbReference>
<proteinExistence type="inferred from homology"/>
<feature type="signal peptide" evidence="14">
    <location>
        <begin position="1"/>
        <end position="22"/>
    </location>
</feature>
<comment type="catalytic activity">
    <reaction evidence="12">
        <text>a hydroperoxide + [thioredoxin]-dithiol = an alcohol + [thioredoxin]-disulfide + H2O</text>
        <dbReference type="Rhea" id="RHEA:62620"/>
        <dbReference type="Rhea" id="RHEA-COMP:10698"/>
        <dbReference type="Rhea" id="RHEA-COMP:10700"/>
        <dbReference type="ChEBI" id="CHEBI:15377"/>
        <dbReference type="ChEBI" id="CHEBI:29950"/>
        <dbReference type="ChEBI" id="CHEBI:30879"/>
        <dbReference type="ChEBI" id="CHEBI:35924"/>
        <dbReference type="ChEBI" id="CHEBI:50058"/>
        <dbReference type="EC" id="1.11.1.24"/>
    </reaction>
</comment>
<dbReference type="InterPro" id="IPR050924">
    <property type="entry name" value="Peroxiredoxin_BCP/PrxQ"/>
</dbReference>
<feature type="chain" id="PRO_5030925862" description="thioredoxin-dependent peroxiredoxin" evidence="14">
    <location>
        <begin position="23"/>
        <end position="176"/>
    </location>
</feature>
<reference evidence="16" key="1">
    <citation type="journal article" date="2020" name="mSystems">
        <title>Genome- and Community-Level Interaction Insights into Carbon Utilization and Element Cycling Functions of Hydrothermarchaeota in Hydrothermal Sediment.</title>
        <authorList>
            <person name="Zhou Z."/>
            <person name="Liu Y."/>
            <person name="Xu W."/>
            <person name="Pan J."/>
            <person name="Luo Z.H."/>
            <person name="Li M."/>
        </authorList>
    </citation>
    <scope>NUCLEOTIDE SEQUENCE [LARGE SCALE GENOMIC DNA]</scope>
    <source>
        <strain evidence="16">HyVt-493</strain>
    </source>
</reference>
<dbReference type="GO" id="GO:0045454">
    <property type="term" value="P:cell redox homeostasis"/>
    <property type="evidence" value="ECO:0007669"/>
    <property type="project" value="TreeGrafter"/>
</dbReference>
<keyword evidence="8" id="KW-0676">Redox-active center</keyword>
<evidence type="ECO:0000256" key="14">
    <source>
        <dbReference type="SAM" id="SignalP"/>
    </source>
</evidence>
<evidence type="ECO:0000256" key="1">
    <source>
        <dbReference type="ARBA" id="ARBA00003330"/>
    </source>
</evidence>
<comment type="subunit">
    <text evidence="2">Monomer.</text>
</comment>
<evidence type="ECO:0000313" key="16">
    <source>
        <dbReference type="EMBL" id="HFC92133.1"/>
    </source>
</evidence>
<keyword evidence="7" id="KW-1015">Disulfide bond</keyword>
<dbReference type="GO" id="GO:0005737">
    <property type="term" value="C:cytoplasm"/>
    <property type="evidence" value="ECO:0007669"/>
    <property type="project" value="TreeGrafter"/>
</dbReference>
<comment type="caution">
    <text evidence="16">The sequence shown here is derived from an EMBL/GenBank/DDBJ whole genome shotgun (WGS) entry which is preliminary data.</text>
</comment>
<feature type="domain" description="Thioredoxin" evidence="15">
    <location>
        <begin position="26"/>
        <end position="175"/>
    </location>
</feature>
<evidence type="ECO:0000256" key="6">
    <source>
        <dbReference type="ARBA" id="ARBA00023002"/>
    </source>
</evidence>
<protein>
    <recommendedName>
        <fullName evidence="3">thioredoxin-dependent peroxiredoxin</fullName>
        <ecNumber evidence="3">1.11.1.24</ecNumber>
    </recommendedName>
    <alternativeName>
        <fullName evidence="9">Thioredoxin peroxidase</fullName>
    </alternativeName>
    <alternativeName>
        <fullName evidence="11">Thioredoxin-dependent peroxiredoxin Bcp</fullName>
    </alternativeName>
</protein>
<keyword evidence="14" id="KW-0732">Signal</keyword>
<organism evidence="16">
    <name type="scientific">Leucothrix mucor</name>
    <dbReference type="NCBI Taxonomy" id="45248"/>
    <lineage>
        <taxon>Bacteria</taxon>
        <taxon>Pseudomonadati</taxon>
        <taxon>Pseudomonadota</taxon>
        <taxon>Gammaproteobacteria</taxon>
        <taxon>Thiotrichales</taxon>
        <taxon>Thiotrichaceae</taxon>
        <taxon>Leucothrix</taxon>
    </lineage>
</organism>
<evidence type="ECO:0000256" key="11">
    <source>
        <dbReference type="ARBA" id="ARBA00042639"/>
    </source>
</evidence>
<dbReference type="Pfam" id="PF00578">
    <property type="entry name" value="AhpC-TSA"/>
    <property type="match status" value="1"/>
</dbReference>
<evidence type="ECO:0000256" key="12">
    <source>
        <dbReference type="ARBA" id="ARBA00049091"/>
    </source>
</evidence>
<dbReference type="SUPFAM" id="SSF52833">
    <property type="entry name" value="Thioredoxin-like"/>
    <property type="match status" value="1"/>
</dbReference>
<feature type="active site" description="Cysteine sulfenic acid (-SOH) intermediate; for peroxidase activity" evidence="13">
    <location>
        <position position="68"/>
    </location>
</feature>
<comment type="function">
    <text evidence="1">Thiol-specific peroxidase that catalyzes the reduction of hydrogen peroxide and organic hydroperoxides to water and alcohols, respectively. Plays a role in cell protection against oxidative stress by detoxifying peroxides and as sensor of hydrogen peroxide-mediated signaling events.</text>
</comment>
<dbReference type="InterPro" id="IPR036249">
    <property type="entry name" value="Thioredoxin-like_sf"/>
</dbReference>
<keyword evidence="4" id="KW-0575">Peroxidase</keyword>
<evidence type="ECO:0000259" key="15">
    <source>
        <dbReference type="PROSITE" id="PS51352"/>
    </source>
</evidence>
<sequence>MNKIISSIISLLFLIGVNSVSAEETIKVGSVAPDFTLVDQKNQPQTLSKMKGRWLVLYFYPKDETPGCVAEACSFRDNMVAIRAKNTVVWGVSVDNKESHADFSKHHQLPFTLLADPDGKVAQRYGSIRDLLIFKIAKRHSFIIDPKGNIAKIYRNVTPKSHVEEVLNDLQKLQGS</sequence>
<dbReference type="PANTHER" id="PTHR42801:SF4">
    <property type="entry name" value="AHPC_TSA FAMILY PROTEIN"/>
    <property type="match status" value="1"/>
</dbReference>
<dbReference type="PIRSF" id="PIRSF000239">
    <property type="entry name" value="AHPC"/>
    <property type="match status" value="1"/>
</dbReference>
<evidence type="ECO:0000256" key="5">
    <source>
        <dbReference type="ARBA" id="ARBA00022862"/>
    </source>
</evidence>
<evidence type="ECO:0000256" key="10">
    <source>
        <dbReference type="ARBA" id="ARBA00038489"/>
    </source>
</evidence>
<evidence type="ECO:0000256" key="4">
    <source>
        <dbReference type="ARBA" id="ARBA00022559"/>
    </source>
</evidence>
<name>A0A7V2T220_LEUMU</name>
<dbReference type="CDD" id="cd03017">
    <property type="entry name" value="PRX_BCP"/>
    <property type="match status" value="1"/>
</dbReference>
<dbReference type="Proteomes" id="UP000885750">
    <property type="component" value="Unassembled WGS sequence"/>
</dbReference>
<comment type="similarity">
    <text evidence="10">Belongs to the peroxiredoxin family. BCP/PrxQ subfamily.</text>
</comment>
<dbReference type="InterPro" id="IPR013766">
    <property type="entry name" value="Thioredoxin_domain"/>
</dbReference>
<dbReference type="PROSITE" id="PS51352">
    <property type="entry name" value="THIOREDOXIN_2"/>
    <property type="match status" value="1"/>
</dbReference>
<keyword evidence="5" id="KW-0049">Antioxidant</keyword>
<dbReference type="GO" id="GO:0034599">
    <property type="term" value="P:cellular response to oxidative stress"/>
    <property type="evidence" value="ECO:0007669"/>
    <property type="project" value="TreeGrafter"/>
</dbReference>
<gene>
    <name evidence="16" type="ORF">ENJ51_04900</name>
</gene>
<evidence type="ECO:0000256" key="2">
    <source>
        <dbReference type="ARBA" id="ARBA00011245"/>
    </source>
</evidence>
<evidence type="ECO:0000256" key="7">
    <source>
        <dbReference type="ARBA" id="ARBA00023157"/>
    </source>
</evidence>
<dbReference type="PANTHER" id="PTHR42801">
    <property type="entry name" value="THIOREDOXIN-DEPENDENT PEROXIDE REDUCTASE"/>
    <property type="match status" value="1"/>
</dbReference>
<dbReference type="AlphaFoldDB" id="A0A7V2T220"/>